<dbReference type="PANTHER" id="PTHR35093">
    <property type="entry name" value="OUTER MEMBRANE PROTEIN NMB0088-RELATED"/>
    <property type="match status" value="1"/>
</dbReference>
<keyword evidence="4" id="KW-0812">Transmembrane</keyword>
<accession>A0A163XSP2</accession>
<evidence type="ECO:0000256" key="5">
    <source>
        <dbReference type="ARBA" id="ARBA00022729"/>
    </source>
</evidence>
<comment type="subcellular location">
    <subcellularLocation>
        <location evidence="1">Cell outer membrane</location>
        <topology evidence="1">Multi-pass membrane protein</topology>
    </subcellularLocation>
</comment>
<dbReference type="AlphaFoldDB" id="A0A163XSP2"/>
<keyword evidence="6" id="KW-0472">Membrane</keyword>
<dbReference type="Proteomes" id="UP000076630">
    <property type="component" value="Unassembled WGS sequence"/>
</dbReference>
<reference evidence="9 10" key="1">
    <citation type="submission" date="2016-01" db="EMBL/GenBank/DDBJ databases">
        <title>Whole genome sequencing of Myroides marinus L41.</title>
        <authorList>
            <person name="Hong K.W."/>
        </authorList>
    </citation>
    <scope>NUCLEOTIDE SEQUENCE [LARGE SCALE GENOMIC DNA]</scope>
    <source>
        <strain evidence="9 10">L41</strain>
    </source>
</reference>
<proteinExistence type="inferred from homology"/>
<dbReference type="InterPro" id="IPR005017">
    <property type="entry name" value="OMPP1/FadL/TodX"/>
</dbReference>
<evidence type="ECO:0000313" key="10">
    <source>
        <dbReference type="Proteomes" id="UP000076630"/>
    </source>
</evidence>
<keyword evidence="7" id="KW-0998">Cell outer membrane</keyword>
<dbReference type="GO" id="GO:0015483">
    <property type="term" value="F:long-chain fatty acid transporting porin activity"/>
    <property type="evidence" value="ECO:0007669"/>
    <property type="project" value="TreeGrafter"/>
</dbReference>
<dbReference type="RefSeq" id="WP_038984300.1">
    <property type="nucleotide sequence ID" value="NZ_JACAJN010000036.1"/>
</dbReference>
<keyword evidence="10" id="KW-1185">Reference proteome</keyword>
<sequence>MIRKLLSLSLLTLLSTSAFAGGYRVAMQGNKQLAMGHTGVAVISNGAESLFFNPAASVYSENKFDISGGVSYLVADTKFQNKTYGWENETRNPGTPFYLYGSYKATDWMTVGLAVYSPYGSKVEWDKDWQGSHLVNNIDLKAIYFQPTVAIKVSKHFSFGGGPIFVNGGVTFNKNLSRSMTDEQGNRTNVTVEAKNVTAWGWTAGYLVNVDDHLRLGLNYRSKIIMNETSGKSKFENVPGFGQSIFKDGTIKAEMPLPAELTVGASYTWNKWLFAFDYNRSFWTAYKALTIDFVDNPAIGTSVNPRNYKDSSTYRLGVQYTMNEQLTLRAGWYYDESPVQKGYFAPETPRNDSRAYTGGLSYKFKNGIGIDLSFSYLHFSDTNSSYDYYMEDGQNVSFGGTYKSAVTSGGIGVSYSF</sequence>
<keyword evidence="5 8" id="KW-0732">Signal</keyword>
<dbReference type="EMBL" id="LQNU01000065">
    <property type="protein sequence ID" value="KZE78367.1"/>
    <property type="molecule type" value="Genomic_DNA"/>
</dbReference>
<name>A0A163XSP2_9FLAO</name>
<organism evidence="9 10">
    <name type="scientific">Myroides marinus</name>
    <dbReference type="NCBI Taxonomy" id="703342"/>
    <lineage>
        <taxon>Bacteria</taxon>
        <taxon>Pseudomonadati</taxon>
        <taxon>Bacteroidota</taxon>
        <taxon>Flavobacteriia</taxon>
        <taxon>Flavobacteriales</taxon>
        <taxon>Flavobacteriaceae</taxon>
        <taxon>Myroides</taxon>
    </lineage>
</organism>
<evidence type="ECO:0000256" key="6">
    <source>
        <dbReference type="ARBA" id="ARBA00023136"/>
    </source>
</evidence>
<feature type="signal peptide" evidence="8">
    <location>
        <begin position="1"/>
        <end position="20"/>
    </location>
</feature>
<keyword evidence="3" id="KW-1134">Transmembrane beta strand</keyword>
<dbReference type="Pfam" id="PF03349">
    <property type="entry name" value="Toluene_X"/>
    <property type="match status" value="1"/>
</dbReference>
<dbReference type="SUPFAM" id="SSF56935">
    <property type="entry name" value="Porins"/>
    <property type="match status" value="1"/>
</dbReference>
<comment type="similarity">
    <text evidence="2">Belongs to the OmpP1/FadL family.</text>
</comment>
<dbReference type="OrthoDB" id="9922at2"/>
<protein>
    <submittedName>
        <fullName evidence="9">Transporter</fullName>
    </submittedName>
</protein>
<evidence type="ECO:0000256" key="4">
    <source>
        <dbReference type="ARBA" id="ARBA00022692"/>
    </source>
</evidence>
<comment type="caution">
    <text evidence="9">The sequence shown here is derived from an EMBL/GenBank/DDBJ whole genome shotgun (WGS) entry which is preliminary data.</text>
</comment>
<dbReference type="PANTHER" id="PTHR35093:SF8">
    <property type="entry name" value="OUTER MEMBRANE PROTEIN NMB0088-RELATED"/>
    <property type="match status" value="1"/>
</dbReference>
<feature type="chain" id="PRO_5007847624" evidence="8">
    <location>
        <begin position="21"/>
        <end position="417"/>
    </location>
</feature>
<dbReference type="Gene3D" id="2.40.160.60">
    <property type="entry name" value="Outer membrane protein transport protein (OMPP1/FadL/TodX)"/>
    <property type="match status" value="1"/>
</dbReference>
<dbReference type="GO" id="GO:0009279">
    <property type="term" value="C:cell outer membrane"/>
    <property type="evidence" value="ECO:0007669"/>
    <property type="project" value="UniProtKB-SubCell"/>
</dbReference>
<evidence type="ECO:0000256" key="2">
    <source>
        <dbReference type="ARBA" id="ARBA00008163"/>
    </source>
</evidence>
<gene>
    <name evidence="9" type="ORF">AV926_13050</name>
</gene>
<evidence type="ECO:0000256" key="1">
    <source>
        <dbReference type="ARBA" id="ARBA00004571"/>
    </source>
</evidence>
<evidence type="ECO:0000313" key="9">
    <source>
        <dbReference type="EMBL" id="KZE78367.1"/>
    </source>
</evidence>
<evidence type="ECO:0000256" key="7">
    <source>
        <dbReference type="ARBA" id="ARBA00023237"/>
    </source>
</evidence>
<evidence type="ECO:0000256" key="3">
    <source>
        <dbReference type="ARBA" id="ARBA00022452"/>
    </source>
</evidence>
<evidence type="ECO:0000256" key="8">
    <source>
        <dbReference type="SAM" id="SignalP"/>
    </source>
</evidence>